<dbReference type="SMART" id="SM00895">
    <property type="entry name" value="FCD"/>
    <property type="match status" value="1"/>
</dbReference>
<evidence type="ECO:0000256" key="3">
    <source>
        <dbReference type="ARBA" id="ARBA00023163"/>
    </source>
</evidence>
<dbReference type="InterPro" id="IPR011711">
    <property type="entry name" value="GntR_C"/>
</dbReference>
<proteinExistence type="predicted"/>
<dbReference type="GO" id="GO:0003700">
    <property type="term" value="F:DNA-binding transcription factor activity"/>
    <property type="evidence" value="ECO:0007669"/>
    <property type="project" value="InterPro"/>
</dbReference>
<dbReference type="PRINTS" id="PR00035">
    <property type="entry name" value="HTHGNTR"/>
</dbReference>
<dbReference type="EMBL" id="JACCBB010000001">
    <property type="protein sequence ID" value="NYD24874.1"/>
    <property type="molecule type" value="Genomic_DNA"/>
</dbReference>
<dbReference type="SUPFAM" id="SSF48008">
    <property type="entry name" value="GntR ligand-binding domain-like"/>
    <property type="match status" value="1"/>
</dbReference>
<organism evidence="5 6">
    <name type="scientific">Kineococcus aurantiacus</name>
    <dbReference type="NCBI Taxonomy" id="37633"/>
    <lineage>
        <taxon>Bacteria</taxon>
        <taxon>Bacillati</taxon>
        <taxon>Actinomycetota</taxon>
        <taxon>Actinomycetes</taxon>
        <taxon>Kineosporiales</taxon>
        <taxon>Kineosporiaceae</taxon>
        <taxon>Kineococcus</taxon>
    </lineage>
</organism>
<feature type="domain" description="HTH gntR-type" evidence="4">
    <location>
        <begin position="8"/>
        <end position="75"/>
    </location>
</feature>
<sequence>MATPERAGVVSRRIADRIRELILDGHLQPGQRIVQDELAAEFGTSRLPVREALRMLESTGLVRLRSSSGAWVTSMDPGDLDIAYKIRERIEPLALAESVPHLTDADVARLEELQEQIERNQDVEVFLALDRELHWLTYSRTTSTELTLLAERYWDTTQSYRRAFARLAGEERRWVINAEHRLLIDAVRRRDADSAEHVLAGHIKRTRIELQRHPDLFTG</sequence>
<evidence type="ECO:0000259" key="4">
    <source>
        <dbReference type="PROSITE" id="PS50949"/>
    </source>
</evidence>
<dbReference type="Proteomes" id="UP000521922">
    <property type="component" value="Unassembled WGS sequence"/>
</dbReference>
<evidence type="ECO:0000313" key="5">
    <source>
        <dbReference type="EMBL" id="NYD24874.1"/>
    </source>
</evidence>
<evidence type="ECO:0000256" key="2">
    <source>
        <dbReference type="ARBA" id="ARBA00023125"/>
    </source>
</evidence>
<dbReference type="PANTHER" id="PTHR43537:SF41">
    <property type="entry name" value="TRANSCRIPTIONAL REGULATORY PROTEIN"/>
    <property type="match status" value="1"/>
</dbReference>
<gene>
    <name evidence="5" type="ORF">BJ968_004414</name>
</gene>
<dbReference type="InterPro" id="IPR000524">
    <property type="entry name" value="Tscrpt_reg_HTH_GntR"/>
</dbReference>
<dbReference type="CDD" id="cd07377">
    <property type="entry name" value="WHTH_GntR"/>
    <property type="match status" value="1"/>
</dbReference>
<dbReference type="AlphaFoldDB" id="A0A7Y9DQE6"/>
<dbReference type="InterPro" id="IPR008920">
    <property type="entry name" value="TF_FadR/GntR_C"/>
</dbReference>
<dbReference type="GO" id="GO:0003677">
    <property type="term" value="F:DNA binding"/>
    <property type="evidence" value="ECO:0007669"/>
    <property type="project" value="UniProtKB-KW"/>
</dbReference>
<dbReference type="Gene3D" id="1.10.10.10">
    <property type="entry name" value="Winged helix-like DNA-binding domain superfamily/Winged helix DNA-binding domain"/>
    <property type="match status" value="1"/>
</dbReference>
<keyword evidence="2 5" id="KW-0238">DNA-binding</keyword>
<dbReference type="InterPro" id="IPR036390">
    <property type="entry name" value="WH_DNA-bd_sf"/>
</dbReference>
<dbReference type="SUPFAM" id="SSF46785">
    <property type="entry name" value="Winged helix' DNA-binding domain"/>
    <property type="match status" value="1"/>
</dbReference>
<evidence type="ECO:0000313" key="6">
    <source>
        <dbReference type="Proteomes" id="UP000521922"/>
    </source>
</evidence>
<dbReference type="Pfam" id="PF00392">
    <property type="entry name" value="GntR"/>
    <property type="match status" value="1"/>
</dbReference>
<keyword evidence="3" id="KW-0804">Transcription</keyword>
<dbReference type="PANTHER" id="PTHR43537">
    <property type="entry name" value="TRANSCRIPTIONAL REGULATOR, GNTR FAMILY"/>
    <property type="match status" value="1"/>
</dbReference>
<dbReference type="Pfam" id="PF07729">
    <property type="entry name" value="FCD"/>
    <property type="match status" value="1"/>
</dbReference>
<accession>A0A7Y9DQE6</accession>
<dbReference type="SMART" id="SM00345">
    <property type="entry name" value="HTH_GNTR"/>
    <property type="match status" value="1"/>
</dbReference>
<reference evidence="5 6" key="1">
    <citation type="submission" date="2020-07" db="EMBL/GenBank/DDBJ databases">
        <title>Sequencing the genomes of 1000 actinobacteria strains.</title>
        <authorList>
            <person name="Klenk H.-P."/>
        </authorList>
    </citation>
    <scope>NUCLEOTIDE SEQUENCE [LARGE SCALE GENOMIC DNA]</scope>
    <source>
        <strain evidence="5 6">DSM 7487</strain>
    </source>
</reference>
<protein>
    <submittedName>
        <fullName evidence="5">DNA-binding GntR family transcriptional regulator</fullName>
    </submittedName>
</protein>
<dbReference type="Gene3D" id="1.20.120.530">
    <property type="entry name" value="GntR ligand-binding domain-like"/>
    <property type="match status" value="1"/>
</dbReference>
<dbReference type="InterPro" id="IPR036388">
    <property type="entry name" value="WH-like_DNA-bd_sf"/>
</dbReference>
<comment type="caution">
    <text evidence="5">The sequence shown here is derived from an EMBL/GenBank/DDBJ whole genome shotgun (WGS) entry which is preliminary data.</text>
</comment>
<keyword evidence="1" id="KW-0805">Transcription regulation</keyword>
<keyword evidence="6" id="KW-1185">Reference proteome</keyword>
<dbReference type="RefSeq" id="WP_179755559.1">
    <property type="nucleotide sequence ID" value="NZ_BAAAGN010000015.1"/>
</dbReference>
<name>A0A7Y9DQE6_9ACTN</name>
<dbReference type="PROSITE" id="PS50949">
    <property type="entry name" value="HTH_GNTR"/>
    <property type="match status" value="1"/>
</dbReference>
<evidence type="ECO:0000256" key="1">
    <source>
        <dbReference type="ARBA" id="ARBA00023015"/>
    </source>
</evidence>